<evidence type="ECO:0000313" key="2">
    <source>
        <dbReference type="EMBL" id="SLM19479.1"/>
    </source>
</evidence>
<sequence length="140" mass="15930">MRMTTRGLYALKATLTLAELSTEQKRVSLQRIAQIEGLSPEFLQQIFYKLRKAGIVKAFRGPGGGFSLNKKPEEISAYDILFAVGETLEIVPCAFERNEKKPCPKYECCDAGNFWMGMERIVMEYAKSRHLSDIQQGMNR</sequence>
<gene>
    <name evidence="2" type="ORF">SPIRO4BDMA_50994</name>
</gene>
<dbReference type="AlphaFoldDB" id="A0A3P3XTR6"/>
<dbReference type="EMBL" id="FWDO01000005">
    <property type="protein sequence ID" value="SLM19479.1"/>
    <property type="molecule type" value="Genomic_DNA"/>
</dbReference>
<dbReference type="SUPFAM" id="SSF46785">
    <property type="entry name" value="Winged helix' DNA-binding domain"/>
    <property type="match status" value="1"/>
</dbReference>
<dbReference type="NCBIfam" id="TIGR00738">
    <property type="entry name" value="rrf2_super"/>
    <property type="match status" value="1"/>
</dbReference>
<dbReference type="InterPro" id="IPR030489">
    <property type="entry name" value="TR_Rrf2-type_CS"/>
</dbReference>
<dbReference type="PROSITE" id="PS51197">
    <property type="entry name" value="HTH_RRF2_2"/>
    <property type="match status" value="1"/>
</dbReference>
<dbReference type="GO" id="GO:0005829">
    <property type="term" value="C:cytosol"/>
    <property type="evidence" value="ECO:0007669"/>
    <property type="project" value="TreeGrafter"/>
</dbReference>
<dbReference type="Pfam" id="PF02082">
    <property type="entry name" value="Rrf2"/>
    <property type="match status" value="1"/>
</dbReference>
<dbReference type="PANTHER" id="PTHR33221:SF5">
    <property type="entry name" value="HTH-TYPE TRANSCRIPTIONAL REGULATOR ISCR"/>
    <property type="match status" value="1"/>
</dbReference>
<dbReference type="InterPro" id="IPR000944">
    <property type="entry name" value="Tscrpt_reg_Rrf2"/>
</dbReference>
<accession>A0A3P3XTR6</accession>
<dbReference type="PROSITE" id="PS01332">
    <property type="entry name" value="HTH_RRF2_1"/>
    <property type="match status" value="1"/>
</dbReference>
<evidence type="ECO:0000256" key="1">
    <source>
        <dbReference type="ARBA" id="ARBA00023125"/>
    </source>
</evidence>
<protein>
    <submittedName>
        <fullName evidence="2">Transcriptional regulator, BadM/Rrf2 family</fullName>
    </submittedName>
</protein>
<dbReference type="GO" id="GO:0003700">
    <property type="term" value="F:DNA-binding transcription factor activity"/>
    <property type="evidence" value="ECO:0007669"/>
    <property type="project" value="TreeGrafter"/>
</dbReference>
<dbReference type="PANTHER" id="PTHR33221">
    <property type="entry name" value="WINGED HELIX-TURN-HELIX TRANSCRIPTIONAL REGULATOR, RRF2 FAMILY"/>
    <property type="match status" value="1"/>
</dbReference>
<reference evidence="2" key="1">
    <citation type="submission" date="2017-02" db="EMBL/GenBank/DDBJ databases">
        <authorList>
            <person name="Regsiter A."/>
            <person name="William W."/>
        </authorList>
    </citation>
    <scope>NUCLEOTIDE SEQUENCE</scope>
    <source>
        <strain evidence="2">BdmA 4</strain>
    </source>
</reference>
<name>A0A3P3XTR6_9SPIR</name>
<keyword evidence="1" id="KW-0238">DNA-binding</keyword>
<dbReference type="GO" id="GO:0003677">
    <property type="term" value="F:DNA binding"/>
    <property type="evidence" value="ECO:0007669"/>
    <property type="project" value="UniProtKB-KW"/>
</dbReference>
<proteinExistence type="predicted"/>
<organism evidence="2">
    <name type="scientific">uncultured spirochete</name>
    <dbReference type="NCBI Taxonomy" id="156406"/>
    <lineage>
        <taxon>Bacteria</taxon>
        <taxon>Pseudomonadati</taxon>
        <taxon>Spirochaetota</taxon>
        <taxon>Spirochaetia</taxon>
        <taxon>Spirochaetales</taxon>
        <taxon>environmental samples</taxon>
    </lineage>
</organism>
<dbReference type="Gene3D" id="1.10.10.10">
    <property type="entry name" value="Winged helix-like DNA-binding domain superfamily/Winged helix DNA-binding domain"/>
    <property type="match status" value="1"/>
</dbReference>
<dbReference type="InterPro" id="IPR036388">
    <property type="entry name" value="WH-like_DNA-bd_sf"/>
</dbReference>
<dbReference type="InterPro" id="IPR036390">
    <property type="entry name" value="WH_DNA-bd_sf"/>
</dbReference>